<protein>
    <submittedName>
        <fullName evidence="1">Uncharacterized protein</fullName>
    </submittedName>
</protein>
<proteinExistence type="predicted"/>
<evidence type="ECO:0000313" key="2">
    <source>
        <dbReference type="Proteomes" id="UP000321514"/>
    </source>
</evidence>
<organism evidence="1 2">
    <name type="scientific">Myxococcus fulvus</name>
    <dbReference type="NCBI Taxonomy" id="33"/>
    <lineage>
        <taxon>Bacteria</taxon>
        <taxon>Pseudomonadati</taxon>
        <taxon>Myxococcota</taxon>
        <taxon>Myxococcia</taxon>
        <taxon>Myxococcales</taxon>
        <taxon>Cystobacterineae</taxon>
        <taxon>Myxococcaceae</taxon>
        <taxon>Myxococcus</taxon>
    </lineage>
</organism>
<comment type="caution">
    <text evidence="1">The sequence shown here is derived from an EMBL/GenBank/DDBJ whole genome shotgun (WGS) entry which is preliminary data.</text>
</comment>
<dbReference type="EMBL" id="BJXR01000015">
    <property type="protein sequence ID" value="GEN06324.1"/>
    <property type="molecule type" value="Genomic_DNA"/>
</dbReference>
<dbReference type="AlphaFoldDB" id="A0A511SWN7"/>
<gene>
    <name evidence="1" type="ORF">MFU01_13610</name>
</gene>
<reference evidence="1 2" key="1">
    <citation type="submission" date="2019-07" db="EMBL/GenBank/DDBJ databases">
        <title>Whole genome shotgun sequence of Myxococcus fulvus NBRC 100333.</title>
        <authorList>
            <person name="Hosoyama A."/>
            <person name="Uohara A."/>
            <person name="Ohji S."/>
            <person name="Ichikawa N."/>
        </authorList>
    </citation>
    <scope>NUCLEOTIDE SEQUENCE [LARGE SCALE GENOMIC DNA]</scope>
    <source>
        <strain evidence="1 2">NBRC 100333</strain>
    </source>
</reference>
<sequence>MMLWSLSGCVARVPVERPPSAQREYEQCLAGVRDASGALPQGPPECASAAWRFLFASEHQAVCRADHDCLSMNVGLHLGGHGPVFVAVNQDWWQRVGERAYDALKPLCGYSCGTYVGPPTGASCREGRCVLIQDSAFRFYSDFQEARCAKRHSWRRELPAWP</sequence>
<evidence type="ECO:0000313" key="1">
    <source>
        <dbReference type="EMBL" id="GEN06324.1"/>
    </source>
</evidence>
<accession>A0A511SWN7</accession>
<dbReference type="Proteomes" id="UP000321514">
    <property type="component" value="Unassembled WGS sequence"/>
</dbReference>
<name>A0A511SWN7_MYXFU</name>
<dbReference type="RefSeq" id="WP_143097015.1">
    <property type="nucleotide sequence ID" value="NZ_BJXR01000015.1"/>
</dbReference>